<organism evidence="6 7">
    <name type="scientific">Ferrimonas sediminicola</name>
    <dbReference type="NCBI Taxonomy" id="2569538"/>
    <lineage>
        <taxon>Bacteria</taxon>
        <taxon>Pseudomonadati</taxon>
        <taxon>Pseudomonadota</taxon>
        <taxon>Gammaproteobacteria</taxon>
        <taxon>Alteromonadales</taxon>
        <taxon>Ferrimonadaceae</taxon>
        <taxon>Ferrimonas</taxon>
    </lineage>
</organism>
<comment type="similarity">
    <text evidence="4">Belongs to the LptA family.</text>
</comment>
<evidence type="ECO:0000256" key="2">
    <source>
        <dbReference type="ARBA" id="ARBA00022729"/>
    </source>
</evidence>
<comment type="function">
    <text evidence="4">Involved in the assembly of lipopolysaccharide (LPS). Required for the translocation of LPS from the inner membrane to the outer membrane. May form a bridge between the inner membrane and the outer membrane, via interactions with LptC and LptD, thereby facilitating LPS transfer across the periplasm.</text>
</comment>
<dbReference type="EMBL" id="SWCI01000001">
    <property type="protein sequence ID" value="TKB51236.1"/>
    <property type="molecule type" value="Genomic_DNA"/>
</dbReference>
<reference evidence="6 7" key="1">
    <citation type="submission" date="2019-04" db="EMBL/GenBank/DDBJ databases">
        <authorList>
            <person name="Hwang J.C."/>
        </authorList>
    </citation>
    <scope>NUCLEOTIDE SEQUENCE [LARGE SCALE GENOMIC DNA]</scope>
    <source>
        <strain evidence="6 7">IMCC35001</strain>
    </source>
</reference>
<dbReference type="GO" id="GO:0015920">
    <property type="term" value="P:lipopolysaccharide transport"/>
    <property type="evidence" value="ECO:0007669"/>
    <property type="project" value="UniProtKB-UniRule"/>
</dbReference>
<evidence type="ECO:0000256" key="3">
    <source>
        <dbReference type="ARBA" id="ARBA00022764"/>
    </source>
</evidence>
<dbReference type="NCBIfam" id="TIGR03002">
    <property type="entry name" value="outer_YhbN_LptA"/>
    <property type="match status" value="1"/>
</dbReference>
<gene>
    <name evidence="4 6" type="primary">lptA</name>
    <name evidence="6" type="ORF">FCL40_01385</name>
</gene>
<evidence type="ECO:0000313" key="6">
    <source>
        <dbReference type="EMBL" id="TKB51236.1"/>
    </source>
</evidence>
<name>A0A4U1BIB9_9GAMM</name>
<accession>A0A4U1BIB9</accession>
<keyword evidence="1 4" id="KW-0813">Transport</keyword>
<feature type="signal peptide" evidence="4">
    <location>
        <begin position="1"/>
        <end position="24"/>
    </location>
</feature>
<dbReference type="Proteomes" id="UP000305674">
    <property type="component" value="Unassembled WGS sequence"/>
</dbReference>
<evidence type="ECO:0000256" key="1">
    <source>
        <dbReference type="ARBA" id="ARBA00022448"/>
    </source>
</evidence>
<sequence precursor="true">MPSMKPVKLLLAALMLLGSTGAAALDSDTLQKVEVKADNSRADLPNGMVIYSGRVRITQGTLLINADELRAEATDDKVVTTLIASGSPATYQQMLENGKLAEAQANEIRYDIQKRILTLKGKAEMRQSGSLVQGDSIQYDLEKQMLVAEGSEDEQITTIFQPAEADLKSLTEPKGEKQGETQQ</sequence>
<dbReference type="PANTHER" id="PTHR36504">
    <property type="entry name" value="LIPOPOLYSACCHARIDE EXPORT SYSTEM PROTEIN LPTA"/>
    <property type="match status" value="1"/>
</dbReference>
<dbReference type="GO" id="GO:0030288">
    <property type="term" value="C:outer membrane-bounded periplasmic space"/>
    <property type="evidence" value="ECO:0007669"/>
    <property type="project" value="TreeGrafter"/>
</dbReference>
<dbReference type="Gene3D" id="2.60.450.10">
    <property type="entry name" value="Lipopolysaccharide (LPS) transport protein A like domain"/>
    <property type="match status" value="1"/>
</dbReference>
<dbReference type="GO" id="GO:0043165">
    <property type="term" value="P:Gram-negative-bacterium-type cell outer membrane assembly"/>
    <property type="evidence" value="ECO:0007669"/>
    <property type="project" value="UniProtKB-UniRule"/>
</dbReference>
<comment type="subunit">
    <text evidence="4">Component of the lipopolysaccharide transport and assembly complex.</text>
</comment>
<evidence type="ECO:0000313" key="7">
    <source>
        <dbReference type="Proteomes" id="UP000305674"/>
    </source>
</evidence>
<evidence type="ECO:0000259" key="5">
    <source>
        <dbReference type="Pfam" id="PF03968"/>
    </source>
</evidence>
<dbReference type="GO" id="GO:0017089">
    <property type="term" value="F:glycolipid transfer activity"/>
    <property type="evidence" value="ECO:0007669"/>
    <property type="project" value="TreeGrafter"/>
</dbReference>
<dbReference type="InterPro" id="IPR052037">
    <property type="entry name" value="LPS_export_LptA"/>
</dbReference>
<dbReference type="GO" id="GO:0001530">
    <property type="term" value="F:lipopolysaccharide binding"/>
    <property type="evidence" value="ECO:0007669"/>
    <property type="project" value="InterPro"/>
</dbReference>
<comment type="caution">
    <text evidence="6">The sequence shown here is derived from an EMBL/GenBank/DDBJ whole genome shotgun (WGS) entry which is preliminary data.</text>
</comment>
<dbReference type="OrthoDB" id="9795964at2"/>
<keyword evidence="2 4" id="KW-0732">Signal</keyword>
<keyword evidence="3 4" id="KW-0574">Periplasm</keyword>
<dbReference type="InterPro" id="IPR005653">
    <property type="entry name" value="OstA-like_N"/>
</dbReference>
<dbReference type="GO" id="GO:0009279">
    <property type="term" value="C:cell outer membrane"/>
    <property type="evidence" value="ECO:0007669"/>
    <property type="project" value="TreeGrafter"/>
</dbReference>
<dbReference type="AlphaFoldDB" id="A0A4U1BIB9"/>
<dbReference type="HAMAP" id="MF_01914">
    <property type="entry name" value="LPS_assembly_LptA"/>
    <property type="match status" value="1"/>
</dbReference>
<feature type="chain" id="PRO_5021049348" description="Lipopolysaccharide export system protein LptA" evidence="4">
    <location>
        <begin position="25"/>
        <end position="183"/>
    </location>
</feature>
<proteinExistence type="inferred from homology"/>
<dbReference type="Pfam" id="PF03968">
    <property type="entry name" value="LptD_N"/>
    <property type="match status" value="1"/>
</dbReference>
<evidence type="ECO:0000256" key="4">
    <source>
        <dbReference type="HAMAP-Rule" id="MF_01914"/>
    </source>
</evidence>
<protein>
    <recommendedName>
        <fullName evidence="4">Lipopolysaccharide export system protein LptA</fullName>
    </recommendedName>
</protein>
<dbReference type="InterPro" id="IPR014340">
    <property type="entry name" value="LptA"/>
</dbReference>
<feature type="domain" description="Organic solvent tolerance-like N-terminal" evidence="5">
    <location>
        <begin position="34"/>
        <end position="144"/>
    </location>
</feature>
<comment type="subcellular location">
    <subcellularLocation>
        <location evidence="4">Periplasm</location>
    </subcellularLocation>
</comment>
<dbReference type="PANTHER" id="PTHR36504:SF1">
    <property type="entry name" value="LIPOPOLYSACCHARIDE EXPORT SYSTEM PROTEIN LPTA"/>
    <property type="match status" value="1"/>
</dbReference>
<keyword evidence="7" id="KW-1185">Reference proteome</keyword>